<dbReference type="GeneID" id="54333946"/>
<keyword evidence="4" id="KW-1185">Reference proteome</keyword>
<sequence>MPDLQVPNVTIEDLQTFQAKHFLGHGPTVQIPYASDGTVENEFEDDDGLGYYPDGLKRTLTDEQIKIFRHSEIHSLLREKQLREAALLEASSESEEKNGEISEGRKLATSEASTNERPERTEGHKSSDSALDYGQDTAANSTQKNTPTVYASQFAGRKIISYDD</sequence>
<gene>
    <name evidence="2" type="ORF">ATNIH1004_011245</name>
    <name evidence="3" type="ORF">EYZ11_002899</name>
</gene>
<dbReference type="STRING" id="1220188.A0A4S3JPJ9"/>
<comment type="caution">
    <text evidence="3">The sequence shown here is derived from an EMBL/GenBank/DDBJ whole genome shotgun (WGS) entry which is preliminary data.</text>
</comment>
<dbReference type="Proteomes" id="UP000324241">
    <property type="component" value="Unassembled WGS sequence"/>
</dbReference>
<feature type="compositionally biased region" description="Basic and acidic residues" evidence="1">
    <location>
        <begin position="94"/>
        <end position="127"/>
    </location>
</feature>
<proteinExistence type="predicted"/>
<name>A0A4S3JPJ9_9EURO</name>
<dbReference type="InterPro" id="IPR024526">
    <property type="entry name" value="DUF3807"/>
</dbReference>
<organism evidence="3 4">
    <name type="scientific">Aspergillus tanneri</name>
    <dbReference type="NCBI Taxonomy" id="1220188"/>
    <lineage>
        <taxon>Eukaryota</taxon>
        <taxon>Fungi</taxon>
        <taxon>Dikarya</taxon>
        <taxon>Ascomycota</taxon>
        <taxon>Pezizomycotina</taxon>
        <taxon>Eurotiomycetes</taxon>
        <taxon>Eurotiomycetidae</taxon>
        <taxon>Eurotiales</taxon>
        <taxon>Aspergillaceae</taxon>
        <taxon>Aspergillus</taxon>
        <taxon>Aspergillus subgen. Circumdati</taxon>
    </lineage>
</organism>
<dbReference type="Proteomes" id="UP000308092">
    <property type="component" value="Unassembled WGS sequence"/>
</dbReference>
<feature type="compositionally biased region" description="Polar residues" evidence="1">
    <location>
        <begin position="137"/>
        <end position="148"/>
    </location>
</feature>
<dbReference type="RefSeq" id="XP_033421665.1">
    <property type="nucleotide sequence ID" value="XM_033575810.1"/>
</dbReference>
<dbReference type="OrthoDB" id="5422320at2759"/>
<dbReference type="AlphaFoldDB" id="A0A4S3JPJ9"/>
<dbReference type="VEuPathDB" id="FungiDB:EYZ11_002899"/>
<dbReference type="EMBL" id="SOSA01000069">
    <property type="protein sequence ID" value="THC97609.1"/>
    <property type="molecule type" value="Genomic_DNA"/>
</dbReference>
<evidence type="ECO:0000313" key="3">
    <source>
        <dbReference type="EMBL" id="THC97609.1"/>
    </source>
</evidence>
<evidence type="ECO:0000313" key="2">
    <source>
        <dbReference type="EMBL" id="KAA8642303.1"/>
    </source>
</evidence>
<reference evidence="2 5" key="2">
    <citation type="submission" date="2019-08" db="EMBL/GenBank/DDBJ databases">
        <title>The genome sequence of a newly discovered highly antifungal drug resistant Aspergillus species, Aspergillus tanneri NIH 1004.</title>
        <authorList>
            <person name="Mounaud S."/>
            <person name="Singh I."/>
            <person name="Joardar V."/>
            <person name="Pakala S."/>
            <person name="Pakala S."/>
            <person name="Venepally P."/>
            <person name="Chung J.K."/>
            <person name="Losada L."/>
            <person name="Nierman W.C."/>
        </authorList>
    </citation>
    <scope>NUCLEOTIDE SEQUENCE [LARGE SCALE GENOMIC DNA]</scope>
    <source>
        <strain evidence="2 5">NIH1004</strain>
    </source>
</reference>
<reference evidence="3 4" key="1">
    <citation type="submission" date="2019-03" db="EMBL/GenBank/DDBJ databases">
        <title>The genome sequence of a newly discovered highly antifungal drug resistant Aspergillus species, Aspergillus tanneri NIH 1004.</title>
        <authorList>
            <person name="Mounaud S."/>
            <person name="Singh I."/>
            <person name="Joardar V."/>
            <person name="Pakala S."/>
            <person name="Pakala S."/>
            <person name="Venepally P."/>
            <person name="Hoover J."/>
            <person name="Nierman W."/>
            <person name="Chung J."/>
            <person name="Losada L."/>
        </authorList>
    </citation>
    <scope>NUCLEOTIDE SEQUENCE [LARGE SCALE GENOMIC DNA]</scope>
    <source>
        <strain evidence="3 4">NIH1004</strain>
    </source>
</reference>
<protein>
    <submittedName>
        <fullName evidence="3">Uncharacterized protein</fullName>
    </submittedName>
</protein>
<dbReference type="EMBL" id="QUQM01000008">
    <property type="protein sequence ID" value="KAA8642303.1"/>
    <property type="molecule type" value="Genomic_DNA"/>
</dbReference>
<dbReference type="Pfam" id="PF12720">
    <property type="entry name" value="DUF3807"/>
    <property type="match status" value="1"/>
</dbReference>
<dbReference type="PANTHER" id="PTHR40642:SF1">
    <property type="entry name" value="YALI0F31295P"/>
    <property type="match status" value="1"/>
</dbReference>
<feature type="region of interest" description="Disordered" evidence="1">
    <location>
        <begin position="88"/>
        <end position="148"/>
    </location>
</feature>
<dbReference type="PANTHER" id="PTHR40642">
    <property type="entry name" value="YALI0F31295P"/>
    <property type="match status" value="1"/>
</dbReference>
<evidence type="ECO:0000313" key="4">
    <source>
        <dbReference type="Proteomes" id="UP000308092"/>
    </source>
</evidence>
<evidence type="ECO:0000313" key="5">
    <source>
        <dbReference type="Proteomes" id="UP000324241"/>
    </source>
</evidence>
<accession>A0A4S3JPJ9</accession>
<evidence type="ECO:0000256" key="1">
    <source>
        <dbReference type="SAM" id="MobiDB-lite"/>
    </source>
</evidence>